<dbReference type="OrthoDB" id="5874107at2759"/>
<feature type="non-terminal residue" evidence="1">
    <location>
        <position position="1"/>
    </location>
</feature>
<name>A0A368FBS7_ANCCA</name>
<accession>A0A368FBS7</accession>
<evidence type="ECO:0000313" key="1">
    <source>
        <dbReference type="EMBL" id="RCN29573.1"/>
    </source>
</evidence>
<sequence length="107" mass="12373">GELQCSANDRADVWHTNQAFRRTTKSNRINPTKAARLEMSLMHVQLCHLQILHNLVSRRKDALQDVERYPRYDGVLTPLENIPMGVGQASAKLARDRITQHYDMLYN</sequence>
<dbReference type="Proteomes" id="UP000252519">
    <property type="component" value="Unassembled WGS sequence"/>
</dbReference>
<dbReference type="AlphaFoldDB" id="A0A368FBS7"/>
<keyword evidence="2" id="KW-1185">Reference proteome</keyword>
<dbReference type="EMBL" id="JOJR01001875">
    <property type="protein sequence ID" value="RCN29573.1"/>
    <property type="molecule type" value="Genomic_DNA"/>
</dbReference>
<comment type="caution">
    <text evidence="1">The sequence shown here is derived from an EMBL/GenBank/DDBJ whole genome shotgun (WGS) entry which is preliminary data.</text>
</comment>
<protein>
    <submittedName>
        <fullName evidence="1">Uncharacterized protein</fullName>
    </submittedName>
</protein>
<reference evidence="1 2" key="1">
    <citation type="submission" date="2014-10" db="EMBL/GenBank/DDBJ databases">
        <title>Draft genome of the hookworm Ancylostoma caninum.</title>
        <authorList>
            <person name="Mitreva M."/>
        </authorList>
    </citation>
    <scope>NUCLEOTIDE SEQUENCE [LARGE SCALE GENOMIC DNA]</scope>
    <source>
        <strain evidence="1 2">Baltimore</strain>
    </source>
</reference>
<organism evidence="1 2">
    <name type="scientific">Ancylostoma caninum</name>
    <name type="common">Dog hookworm</name>
    <dbReference type="NCBI Taxonomy" id="29170"/>
    <lineage>
        <taxon>Eukaryota</taxon>
        <taxon>Metazoa</taxon>
        <taxon>Ecdysozoa</taxon>
        <taxon>Nematoda</taxon>
        <taxon>Chromadorea</taxon>
        <taxon>Rhabditida</taxon>
        <taxon>Rhabditina</taxon>
        <taxon>Rhabditomorpha</taxon>
        <taxon>Strongyloidea</taxon>
        <taxon>Ancylostomatidae</taxon>
        <taxon>Ancylostomatinae</taxon>
        <taxon>Ancylostoma</taxon>
    </lineage>
</organism>
<proteinExistence type="predicted"/>
<gene>
    <name evidence="1" type="ORF">ANCCAN_24667</name>
</gene>
<evidence type="ECO:0000313" key="2">
    <source>
        <dbReference type="Proteomes" id="UP000252519"/>
    </source>
</evidence>